<accession>A0ABT2CZX2</accession>
<dbReference type="EMBL" id="JANUGU010000005">
    <property type="protein sequence ID" value="MCS0659419.1"/>
    <property type="molecule type" value="Genomic_DNA"/>
</dbReference>
<evidence type="ECO:0000313" key="2">
    <source>
        <dbReference type="Proteomes" id="UP001204621"/>
    </source>
</evidence>
<proteinExistence type="predicted"/>
<dbReference type="Proteomes" id="UP001204621">
    <property type="component" value="Unassembled WGS sequence"/>
</dbReference>
<gene>
    <name evidence="1" type="ORF">NX778_15215</name>
</gene>
<protein>
    <submittedName>
        <fullName evidence="1">Uncharacterized protein</fullName>
    </submittedName>
</protein>
<name>A0ABT2CZX2_9BURK</name>
<keyword evidence="2" id="KW-1185">Reference proteome</keyword>
<comment type="caution">
    <text evidence="1">The sequence shown here is derived from an EMBL/GenBank/DDBJ whole genome shotgun (WGS) entry which is preliminary data.</text>
</comment>
<evidence type="ECO:0000313" key="1">
    <source>
        <dbReference type="EMBL" id="MCS0659419.1"/>
    </source>
</evidence>
<sequence length="93" mass="9660">MKIRATARGGLADGASCFELDTACAANGAALESLLRRIDFFGAAPTCGVGADIPRWDITVDDGARCRTVSVLEDGASGGPGWQQLLRHLRNGA</sequence>
<dbReference type="RefSeq" id="WP_258812611.1">
    <property type="nucleotide sequence ID" value="NZ_JANUGU010000005.1"/>
</dbReference>
<organism evidence="1 2">
    <name type="scientific">Massilia terrae</name>
    <dbReference type="NCBI Taxonomy" id="1811224"/>
    <lineage>
        <taxon>Bacteria</taxon>
        <taxon>Pseudomonadati</taxon>
        <taxon>Pseudomonadota</taxon>
        <taxon>Betaproteobacteria</taxon>
        <taxon>Burkholderiales</taxon>
        <taxon>Oxalobacteraceae</taxon>
        <taxon>Telluria group</taxon>
        <taxon>Massilia</taxon>
    </lineage>
</organism>
<reference evidence="1 2" key="1">
    <citation type="submission" date="2022-08" db="EMBL/GenBank/DDBJ databases">
        <title>Reclassification of Massilia species as members of the genera Telluria, Duganella, Pseudoduganella, Mokoshia gen. nov. and Zemynaea gen. nov. using orthogonal and non-orthogonal genome-based approaches.</title>
        <authorList>
            <person name="Bowman J.P."/>
        </authorList>
    </citation>
    <scope>NUCLEOTIDE SEQUENCE [LARGE SCALE GENOMIC DNA]</scope>
    <source>
        <strain evidence="1 2">JCM 31606</strain>
    </source>
</reference>